<dbReference type="PROSITE" id="PS50835">
    <property type="entry name" value="IG_LIKE"/>
    <property type="match status" value="1"/>
</dbReference>
<dbReference type="EMBL" id="JAAKFY010000020">
    <property type="protein sequence ID" value="KAF3841565.1"/>
    <property type="molecule type" value="Genomic_DNA"/>
</dbReference>
<feature type="transmembrane region" description="Helical" evidence="2">
    <location>
        <begin position="259"/>
        <end position="281"/>
    </location>
</feature>
<reference evidence="4 5" key="1">
    <citation type="submission" date="2020-03" db="EMBL/GenBank/DDBJ databases">
        <title>Dissostichus mawsoni Genome sequencing and assembly.</title>
        <authorList>
            <person name="Park H."/>
        </authorList>
    </citation>
    <scope>NUCLEOTIDE SEQUENCE [LARGE SCALE GENOMIC DNA]</scope>
    <source>
        <strain evidence="4">DM0001</strain>
        <tissue evidence="4">Muscle</tissue>
    </source>
</reference>
<dbReference type="Proteomes" id="UP000518266">
    <property type="component" value="Unassembled WGS sequence"/>
</dbReference>
<evidence type="ECO:0000313" key="4">
    <source>
        <dbReference type="EMBL" id="KAF3841565.1"/>
    </source>
</evidence>
<dbReference type="InterPro" id="IPR007110">
    <property type="entry name" value="Ig-like_dom"/>
</dbReference>
<organism evidence="4 5">
    <name type="scientific">Dissostichus mawsoni</name>
    <name type="common">Antarctic cod</name>
    <dbReference type="NCBI Taxonomy" id="36200"/>
    <lineage>
        <taxon>Eukaryota</taxon>
        <taxon>Metazoa</taxon>
        <taxon>Chordata</taxon>
        <taxon>Craniata</taxon>
        <taxon>Vertebrata</taxon>
        <taxon>Euteleostomi</taxon>
        <taxon>Actinopterygii</taxon>
        <taxon>Neopterygii</taxon>
        <taxon>Teleostei</taxon>
        <taxon>Neoteleostei</taxon>
        <taxon>Acanthomorphata</taxon>
        <taxon>Eupercaria</taxon>
        <taxon>Perciformes</taxon>
        <taxon>Notothenioidei</taxon>
        <taxon>Nototheniidae</taxon>
        <taxon>Dissostichus</taxon>
    </lineage>
</organism>
<keyword evidence="2" id="KW-1133">Transmembrane helix</keyword>
<evidence type="ECO:0000259" key="3">
    <source>
        <dbReference type="PROSITE" id="PS50835"/>
    </source>
</evidence>
<feature type="compositionally biased region" description="Basic and acidic residues" evidence="1">
    <location>
        <begin position="214"/>
        <end position="233"/>
    </location>
</feature>
<evidence type="ECO:0000256" key="2">
    <source>
        <dbReference type="SAM" id="Phobius"/>
    </source>
</evidence>
<proteinExistence type="predicted"/>
<comment type="caution">
    <text evidence="4">The sequence shown here is derived from an EMBL/GenBank/DDBJ whole genome shotgun (WGS) entry which is preliminary data.</text>
</comment>
<dbReference type="InterPro" id="IPR036179">
    <property type="entry name" value="Ig-like_dom_sf"/>
</dbReference>
<dbReference type="AlphaFoldDB" id="A0A7J5XWR6"/>
<protein>
    <recommendedName>
        <fullName evidence="3">Ig-like domain-containing protein</fullName>
    </recommendedName>
</protein>
<feature type="domain" description="Ig-like" evidence="3">
    <location>
        <begin position="5"/>
        <end position="89"/>
    </location>
</feature>
<dbReference type="SUPFAM" id="SSF48726">
    <property type="entry name" value="Immunoglobulin"/>
    <property type="match status" value="1"/>
</dbReference>
<gene>
    <name evidence="4" type="ORF">F7725_007427</name>
</gene>
<keyword evidence="5" id="KW-1185">Reference proteome</keyword>
<keyword evidence="2" id="KW-0812">Transmembrane</keyword>
<feature type="region of interest" description="Disordered" evidence="1">
    <location>
        <begin position="213"/>
        <end position="233"/>
    </location>
</feature>
<evidence type="ECO:0000256" key="1">
    <source>
        <dbReference type="SAM" id="MobiDB-lite"/>
    </source>
</evidence>
<feature type="transmembrane region" description="Helical" evidence="2">
    <location>
        <begin position="181"/>
        <end position="203"/>
    </location>
</feature>
<keyword evidence="2" id="KW-0472">Membrane</keyword>
<sequence length="375" mass="41518">MESSQSIVVVSYLDLSLTPSGTVRKAIGDSFSVKVEQSASGEANVSWTKNGQEVRQPEFNRLTYADAGVYVCELSMPSMPGLTRRRSFEMMVEGKPEITGLNKHRPDGASYKVLTCEATGEESSYINGKATHKIRVIPKLNLTVTCSVSNRLGDNTLTINVSSVFKEEEKKKEKSEDQSKLIVGGVAGLLIAAAVVGLVYWLYMKNSRQGSWKTGEKEVGTSEESKTLEENHPTKQLKQLFNSKDQTPPPPLFLCALKLLSYCSLVFLVHANGFVPLWLTLKHFIVSVSLQLLNTVSLPFALCQDRCDVKQSVSSTTGTGLSFQCRQPYFEIFEQKHCASPRRLSSVIILEKLQNIISSSFDSQHSCRKMRGGNE</sequence>
<accession>A0A7J5XWR6</accession>
<dbReference type="OrthoDB" id="9945628at2759"/>
<evidence type="ECO:0000313" key="5">
    <source>
        <dbReference type="Proteomes" id="UP000518266"/>
    </source>
</evidence>
<name>A0A7J5XWR6_DISMA</name>